<dbReference type="AlphaFoldDB" id="A0AAV3RPV5"/>
<name>A0AAV3RPV5_LITER</name>
<evidence type="ECO:0000256" key="1">
    <source>
        <dbReference type="SAM" id="MobiDB-lite"/>
    </source>
</evidence>
<accession>A0AAV3RPV5</accession>
<gene>
    <name evidence="2" type="ORF">LIER_30017</name>
</gene>
<evidence type="ECO:0000313" key="3">
    <source>
        <dbReference type="Proteomes" id="UP001454036"/>
    </source>
</evidence>
<keyword evidence="3" id="KW-1185">Reference proteome</keyword>
<proteinExistence type="predicted"/>
<organism evidence="2 3">
    <name type="scientific">Lithospermum erythrorhizon</name>
    <name type="common">Purple gromwell</name>
    <name type="synonym">Lithospermum officinale var. erythrorhizon</name>
    <dbReference type="NCBI Taxonomy" id="34254"/>
    <lineage>
        <taxon>Eukaryota</taxon>
        <taxon>Viridiplantae</taxon>
        <taxon>Streptophyta</taxon>
        <taxon>Embryophyta</taxon>
        <taxon>Tracheophyta</taxon>
        <taxon>Spermatophyta</taxon>
        <taxon>Magnoliopsida</taxon>
        <taxon>eudicotyledons</taxon>
        <taxon>Gunneridae</taxon>
        <taxon>Pentapetalae</taxon>
        <taxon>asterids</taxon>
        <taxon>lamiids</taxon>
        <taxon>Boraginales</taxon>
        <taxon>Boraginaceae</taxon>
        <taxon>Boraginoideae</taxon>
        <taxon>Lithospermeae</taxon>
        <taxon>Lithospermum</taxon>
    </lineage>
</organism>
<protein>
    <submittedName>
        <fullName evidence="2">Uncharacterized protein</fullName>
    </submittedName>
</protein>
<feature type="compositionally biased region" description="Basic and acidic residues" evidence="1">
    <location>
        <begin position="112"/>
        <end position="121"/>
    </location>
</feature>
<sequence length="129" mass="15356">MVVTIWTKELCIYTIHYDDDIGYNNTSFKKRCFSEITIVDQGKMVWDPLLKKRRQVSWDICRDHNDRMNDEIRKLVIEEDHKVFTNTCRSSAKRSRMIVFNRVHASRKRKRVDLGPDDMKTENGSNGRC</sequence>
<feature type="region of interest" description="Disordered" evidence="1">
    <location>
        <begin position="110"/>
        <end position="129"/>
    </location>
</feature>
<comment type="caution">
    <text evidence="2">The sequence shown here is derived from an EMBL/GenBank/DDBJ whole genome shotgun (WGS) entry which is preliminary data.</text>
</comment>
<reference evidence="2 3" key="1">
    <citation type="submission" date="2024-01" db="EMBL/GenBank/DDBJ databases">
        <title>The complete chloroplast genome sequence of Lithospermum erythrorhizon: insights into the phylogenetic relationship among Boraginaceae species and the maternal lineages of purple gromwells.</title>
        <authorList>
            <person name="Okada T."/>
            <person name="Watanabe K."/>
        </authorList>
    </citation>
    <scope>NUCLEOTIDE SEQUENCE [LARGE SCALE GENOMIC DNA]</scope>
</reference>
<dbReference type="EMBL" id="BAABME010010551">
    <property type="protein sequence ID" value="GAA0179771.1"/>
    <property type="molecule type" value="Genomic_DNA"/>
</dbReference>
<dbReference type="Proteomes" id="UP001454036">
    <property type="component" value="Unassembled WGS sequence"/>
</dbReference>
<evidence type="ECO:0000313" key="2">
    <source>
        <dbReference type="EMBL" id="GAA0179771.1"/>
    </source>
</evidence>